<dbReference type="EMBL" id="DXCN01000035">
    <property type="protein sequence ID" value="HIY94786.1"/>
    <property type="molecule type" value="Genomic_DNA"/>
</dbReference>
<dbReference type="Gene3D" id="3.40.630.30">
    <property type="match status" value="1"/>
</dbReference>
<organism evidence="4 5">
    <name type="scientific">Candidatus Rothia avicola</name>
    <dbReference type="NCBI Taxonomy" id="2840478"/>
    <lineage>
        <taxon>Bacteria</taxon>
        <taxon>Bacillati</taxon>
        <taxon>Actinomycetota</taxon>
        <taxon>Actinomycetes</taxon>
        <taxon>Micrococcales</taxon>
        <taxon>Micrococcaceae</taxon>
        <taxon>Rothia</taxon>
    </lineage>
</organism>
<name>A0A9D2CQQ0_9MICC</name>
<evidence type="ECO:0000256" key="1">
    <source>
        <dbReference type="ARBA" id="ARBA00022679"/>
    </source>
</evidence>
<keyword evidence="1" id="KW-0808">Transferase</keyword>
<dbReference type="SUPFAM" id="SSF55729">
    <property type="entry name" value="Acyl-CoA N-acyltransferases (Nat)"/>
    <property type="match status" value="2"/>
</dbReference>
<evidence type="ECO:0000313" key="5">
    <source>
        <dbReference type="Proteomes" id="UP000824134"/>
    </source>
</evidence>
<accession>A0A9D2CQQ0</accession>
<reference evidence="4" key="2">
    <citation type="submission" date="2021-04" db="EMBL/GenBank/DDBJ databases">
        <authorList>
            <person name="Gilroy R."/>
        </authorList>
    </citation>
    <scope>NUCLEOTIDE SEQUENCE</scope>
    <source>
        <strain evidence="4">ChiHjej12B11-9195</strain>
    </source>
</reference>
<sequence>MTVAQFSPQDITIRPINIDSDNDMEQLNALDSACDEKLYGYPSTTTIEERRAILGPSSYHEKHRWVAEVQGQILGIALVSLPLKENLDGLHFLLAVHPEAEGQGLEEALTHHALAEAIKPSGRTHITYYGFLMQNDSKDDPALPINRVAALLGLEPKNSAITRIAPLPIPADLAQAAKGKTIADPAYTFEVWDNHIPEQYLDSAAAAYHQLEADEPTGEAQQVAADFTPERLREMEARAHAAGDGLIYAAALHQGTVAALTALSYPTHPGNASAWQESTVVMPEHRGLGLSRTLKVLSHTRLPASAPHIRQIITMNSAVNPAMIKVNEELGYRPVWEEICYQN</sequence>
<evidence type="ECO:0000256" key="2">
    <source>
        <dbReference type="ARBA" id="ARBA00023315"/>
    </source>
</evidence>
<dbReference type="PANTHER" id="PTHR43877">
    <property type="entry name" value="AMINOALKYLPHOSPHONATE N-ACETYLTRANSFERASE-RELATED-RELATED"/>
    <property type="match status" value="1"/>
</dbReference>
<feature type="domain" description="N-acetyltransferase" evidence="3">
    <location>
        <begin position="11"/>
        <end position="172"/>
    </location>
</feature>
<protein>
    <submittedName>
        <fullName evidence="4">GNAT family N-acetyltransferase</fullName>
    </submittedName>
</protein>
<dbReference type="PROSITE" id="PS51186">
    <property type="entry name" value="GNAT"/>
    <property type="match status" value="1"/>
</dbReference>
<evidence type="ECO:0000313" key="4">
    <source>
        <dbReference type="EMBL" id="HIY94786.1"/>
    </source>
</evidence>
<dbReference type="CDD" id="cd04301">
    <property type="entry name" value="NAT_SF"/>
    <property type="match status" value="1"/>
</dbReference>
<reference evidence="4" key="1">
    <citation type="journal article" date="2021" name="PeerJ">
        <title>Extensive microbial diversity within the chicken gut microbiome revealed by metagenomics and culture.</title>
        <authorList>
            <person name="Gilroy R."/>
            <person name="Ravi A."/>
            <person name="Getino M."/>
            <person name="Pursley I."/>
            <person name="Horton D.L."/>
            <person name="Alikhan N.F."/>
            <person name="Baker D."/>
            <person name="Gharbi K."/>
            <person name="Hall N."/>
            <person name="Watson M."/>
            <person name="Adriaenssens E.M."/>
            <person name="Foster-Nyarko E."/>
            <person name="Jarju S."/>
            <person name="Secka A."/>
            <person name="Antonio M."/>
            <person name="Oren A."/>
            <person name="Chaudhuri R.R."/>
            <person name="La Ragione R."/>
            <person name="Hildebrand F."/>
            <person name="Pallen M.J."/>
        </authorList>
    </citation>
    <scope>NUCLEOTIDE SEQUENCE</scope>
    <source>
        <strain evidence="4">ChiHjej12B11-9195</strain>
    </source>
</reference>
<dbReference type="InterPro" id="IPR050832">
    <property type="entry name" value="Bact_Acetyltransf"/>
</dbReference>
<keyword evidence="2" id="KW-0012">Acyltransferase</keyword>
<dbReference type="AlphaFoldDB" id="A0A9D2CQQ0"/>
<dbReference type="InterPro" id="IPR016181">
    <property type="entry name" value="Acyl_CoA_acyltransferase"/>
</dbReference>
<dbReference type="GO" id="GO:0016747">
    <property type="term" value="F:acyltransferase activity, transferring groups other than amino-acyl groups"/>
    <property type="evidence" value="ECO:0007669"/>
    <property type="project" value="InterPro"/>
</dbReference>
<gene>
    <name evidence="4" type="ORF">H9821_03865</name>
</gene>
<evidence type="ECO:0000259" key="3">
    <source>
        <dbReference type="PROSITE" id="PS51186"/>
    </source>
</evidence>
<dbReference type="InterPro" id="IPR000182">
    <property type="entry name" value="GNAT_dom"/>
</dbReference>
<proteinExistence type="predicted"/>
<dbReference type="Proteomes" id="UP000824134">
    <property type="component" value="Unassembled WGS sequence"/>
</dbReference>
<comment type="caution">
    <text evidence="4">The sequence shown here is derived from an EMBL/GenBank/DDBJ whole genome shotgun (WGS) entry which is preliminary data.</text>
</comment>